<dbReference type="EMBL" id="LAZR01023002">
    <property type="protein sequence ID" value="KKL79980.1"/>
    <property type="molecule type" value="Genomic_DNA"/>
</dbReference>
<organism evidence="1">
    <name type="scientific">marine sediment metagenome</name>
    <dbReference type="NCBI Taxonomy" id="412755"/>
    <lineage>
        <taxon>unclassified sequences</taxon>
        <taxon>metagenomes</taxon>
        <taxon>ecological metagenomes</taxon>
    </lineage>
</organism>
<proteinExistence type="predicted"/>
<gene>
    <name evidence="1" type="ORF">LCGC14_2009370</name>
</gene>
<accession>A0A0F9HE45</accession>
<name>A0A0F9HE45_9ZZZZ</name>
<dbReference type="AlphaFoldDB" id="A0A0F9HE45"/>
<protein>
    <submittedName>
        <fullName evidence="1">Uncharacterized protein</fullName>
    </submittedName>
</protein>
<evidence type="ECO:0000313" key="1">
    <source>
        <dbReference type="EMBL" id="KKL79980.1"/>
    </source>
</evidence>
<reference evidence="1" key="1">
    <citation type="journal article" date="2015" name="Nature">
        <title>Complex archaea that bridge the gap between prokaryotes and eukaryotes.</title>
        <authorList>
            <person name="Spang A."/>
            <person name="Saw J.H."/>
            <person name="Jorgensen S.L."/>
            <person name="Zaremba-Niedzwiedzka K."/>
            <person name="Martijn J."/>
            <person name="Lind A.E."/>
            <person name="van Eijk R."/>
            <person name="Schleper C."/>
            <person name="Guy L."/>
            <person name="Ettema T.J."/>
        </authorList>
    </citation>
    <scope>NUCLEOTIDE SEQUENCE</scope>
</reference>
<comment type="caution">
    <text evidence="1">The sequence shown here is derived from an EMBL/GenBank/DDBJ whole genome shotgun (WGS) entry which is preliminary data.</text>
</comment>
<sequence length="65" mass="7022">MADLTTRIQELSDLLTKCSPGKRDILCKGLDIVASELIVSPDPRAQALGLSIGALSKIFRIRGKK</sequence>